<dbReference type="GO" id="GO:0006094">
    <property type="term" value="P:gluconeogenesis"/>
    <property type="evidence" value="ECO:0007669"/>
    <property type="project" value="UniProtKB-UniRule"/>
</dbReference>
<name>A0A6B2M458_9BACT</name>
<dbReference type="RefSeq" id="WP_163964797.1">
    <property type="nucleotide sequence ID" value="NZ_JAAGNX010000002.1"/>
</dbReference>
<keyword evidence="3 7" id="KW-0312">Gluconeogenesis</keyword>
<dbReference type="PROSITE" id="PS00171">
    <property type="entry name" value="TIM_1"/>
    <property type="match status" value="1"/>
</dbReference>
<dbReference type="AlphaFoldDB" id="A0A6B2M458"/>
<gene>
    <name evidence="7" type="primary">tpiA</name>
    <name evidence="9" type="ORF">G0Q06_09145</name>
</gene>
<dbReference type="PANTHER" id="PTHR21139:SF42">
    <property type="entry name" value="TRIOSEPHOSPHATE ISOMERASE"/>
    <property type="match status" value="1"/>
</dbReference>
<dbReference type="PROSITE" id="PS51440">
    <property type="entry name" value="TIM_2"/>
    <property type="match status" value="1"/>
</dbReference>
<feature type="active site" description="Electrophile" evidence="7">
    <location>
        <position position="99"/>
    </location>
</feature>
<evidence type="ECO:0000256" key="7">
    <source>
        <dbReference type="HAMAP-Rule" id="MF_00147"/>
    </source>
</evidence>
<feature type="binding site" evidence="7">
    <location>
        <begin position="238"/>
        <end position="239"/>
    </location>
    <ligand>
        <name>substrate</name>
    </ligand>
</feature>
<accession>A0A6B2M458</accession>
<dbReference type="UniPathway" id="UPA00109">
    <property type="reaction ID" value="UER00189"/>
</dbReference>
<dbReference type="GO" id="GO:0006096">
    <property type="term" value="P:glycolytic process"/>
    <property type="evidence" value="ECO:0007669"/>
    <property type="project" value="UniProtKB-UniRule"/>
</dbReference>
<dbReference type="HAMAP" id="MF_00147_B">
    <property type="entry name" value="TIM_B"/>
    <property type="match status" value="1"/>
</dbReference>
<dbReference type="Gene3D" id="3.20.20.70">
    <property type="entry name" value="Aldolase class I"/>
    <property type="match status" value="1"/>
</dbReference>
<evidence type="ECO:0000313" key="10">
    <source>
        <dbReference type="Proteomes" id="UP000478417"/>
    </source>
</evidence>
<dbReference type="InterPro" id="IPR020861">
    <property type="entry name" value="Triosephosphate_isomerase_AS"/>
</dbReference>
<evidence type="ECO:0000256" key="6">
    <source>
        <dbReference type="ARBA" id="ARBA00023235"/>
    </source>
</evidence>
<dbReference type="GO" id="GO:0005829">
    <property type="term" value="C:cytosol"/>
    <property type="evidence" value="ECO:0007669"/>
    <property type="project" value="TreeGrafter"/>
</dbReference>
<dbReference type="EC" id="5.3.1.1" evidence="7 8"/>
<dbReference type="FunFam" id="3.20.20.70:FF:000016">
    <property type="entry name" value="Triosephosphate isomerase"/>
    <property type="match status" value="1"/>
</dbReference>
<dbReference type="NCBIfam" id="TIGR00419">
    <property type="entry name" value="tim"/>
    <property type="match status" value="1"/>
</dbReference>
<feature type="binding site" evidence="7">
    <location>
        <position position="177"/>
    </location>
    <ligand>
        <name>substrate</name>
    </ligand>
</feature>
<dbReference type="EMBL" id="JAAGNX010000002">
    <property type="protein sequence ID" value="NDV62615.1"/>
    <property type="molecule type" value="Genomic_DNA"/>
</dbReference>
<dbReference type="GO" id="GO:0004807">
    <property type="term" value="F:triose-phosphate isomerase activity"/>
    <property type="evidence" value="ECO:0007669"/>
    <property type="project" value="UniProtKB-UniRule"/>
</dbReference>
<keyword evidence="10" id="KW-1185">Reference proteome</keyword>
<comment type="similarity">
    <text evidence="2 7 8">Belongs to the triosephosphate isomerase family.</text>
</comment>
<reference evidence="9 10" key="1">
    <citation type="submission" date="2020-02" db="EMBL/GenBank/DDBJ databases">
        <title>Albibacoteraceae fam. nov., the first described family within the subdivision 4 Verrucomicrobia.</title>
        <authorList>
            <person name="Xi F."/>
        </authorList>
    </citation>
    <scope>NUCLEOTIDE SEQUENCE [LARGE SCALE GENOMIC DNA]</scope>
    <source>
        <strain evidence="9 10">CK1056</strain>
    </source>
</reference>
<keyword evidence="5 7" id="KW-0324">Glycolysis</keyword>
<comment type="caution">
    <text evidence="9">The sequence shown here is derived from an EMBL/GenBank/DDBJ whole genome shotgun (WGS) entry which is preliminary data.</text>
</comment>
<dbReference type="Proteomes" id="UP000478417">
    <property type="component" value="Unassembled WGS sequence"/>
</dbReference>
<evidence type="ECO:0000256" key="2">
    <source>
        <dbReference type="ARBA" id="ARBA00007422"/>
    </source>
</evidence>
<comment type="pathway">
    <text evidence="1 7 8">Carbohydrate degradation; glycolysis; D-glyceraldehyde 3-phosphate from glycerone phosphate: step 1/1.</text>
</comment>
<feature type="binding site" evidence="7">
    <location>
        <position position="217"/>
    </location>
    <ligand>
        <name>substrate</name>
    </ligand>
</feature>
<sequence length="257" mass="27441">MAKTFRKYLIAGNWKMNKTGSEGSDLINEINIALGKQTDVGVAVCPPFTALESCAKALEDSNVQLGAQNMHPKSEGAYTGEVSPVMLRDLFCTFVVLGHSERREYFKESDAFINEKVLAALDSSLKPILCVGETLEQREANETFAVVKEQLVGGLKGVTADAADNLVIAYEPVWAIGTGKTATPEMAQEVHKMIRDELSSLLGAGAAAKIRILYGGSMKPENASSLMDQPDIDGGLIGGAALKAKSFVELVEIASSK</sequence>
<keyword evidence="6 7" id="KW-0413">Isomerase</keyword>
<comment type="subunit">
    <text evidence="7 8">Homodimer.</text>
</comment>
<feature type="binding site" evidence="7">
    <location>
        <begin position="13"/>
        <end position="15"/>
    </location>
    <ligand>
        <name>substrate</name>
    </ligand>
</feature>
<evidence type="ECO:0000256" key="5">
    <source>
        <dbReference type="ARBA" id="ARBA00023152"/>
    </source>
</evidence>
<evidence type="ECO:0000313" key="9">
    <source>
        <dbReference type="EMBL" id="NDV62615.1"/>
    </source>
</evidence>
<dbReference type="InterPro" id="IPR013785">
    <property type="entry name" value="Aldolase_TIM"/>
</dbReference>
<dbReference type="PANTHER" id="PTHR21139">
    <property type="entry name" value="TRIOSEPHOSPHATE ISOMERASE"/>
    <property type="match status" value="1"/>
</dbReference>
<comment type="subcellular location">
    <subcellularLocation>
        <location evidence="7 8">Cytoplasm</location>
    </subcellularLocation>
</comment>
<dbReference type="GO" id="GO:0019563">
    <property type="term" value="P:glycerol catabolic process"/>
    <property type="evidence" value="ECO:0007669"/>
    <property type="project" value="TreeGrafter"/>
</dbReference>
<dbReference type="InterPro" id="IPR000652">
    <property type="entry name" value="Triosephosphate_isomerase"/>
</dbReference>
<dbReference type="CDD" id="cd00311">
    <property type="entry name" value="TIM"/>
    <property type="match status" value="1"/>
</dbReference>
<protein>
    <recommendedName>
        <fullName evidence="7 8">Triosephosphate isomerase</fullName>
        <shortName evidence="7">TIM</shortName>
        <shortName evidence="7">TPI</shortName>
        <ecNumber evidence="7 8">5.3.1.1</ecNumber>
    </recommendedName>
    <alternativeName>
        <fullName evidence="7">Triose-phosphate isomerase</fullName>
    </alternativeName>
</protein>
<keyword evidence="4 7" id="KW-0963">Cytoplasm</keyword>
<comment type="catalytic activity">
    <reaction evidence="7 8">
        <text>D-glyceraldehyde 3-phosphate = dihydroxyacetone phosphate</text>
        <dbReference type="Rhea" id="RHEA:18585"/>
        <dbReference type="ChEBI" id="CHEBI:57642"/>
        <dbReference type="ChEBI" id="CHEBI:59776"/>
        <dbReference type="EC" id="5.3.1.1"/>
    </reaction>
</comment>
<organism evidence="9 10">
    <name type="scientific">Oceanipulchritudo coccoides</name>
    <dbReference type="NCBI Taxonomy" id="2706888"/>
    <lineage>
        <taxon>Bacteria</taxon>
        <taxon>Pseudomonadati</taxon>
        <taxon>Verrucomicrobiota</taxon>
        <taxon>Opitutia</taxon>
        <taxon>Puniceicoccales</taxon>
        <taxon>Oceanipulchritudinaceae</taxon>
        <taxon>Oceanipulchritudo</taxon>
    </lineage>
</organism>
<evidence type="ECO:0000256" key="3">
    <source>
        <dbReference type="ARBA" id="ARBA00022432"/>
    </source>
</evidence>
<dbReference type="GO" id="GO:0046166">
    <property type="term" value="P:glyceraldehyde-3-phosphate biosynthetic process"/>
    <property type="evidence" value="ECO:0007669"/>
    <property type="project" value="TreeGrafter"/>
</dbReference>
<feature type="active site" description="Proton acceptor" evidence="7">
    <location>
        <position position="171"/>
    </location>
</feature>
<evidence type="ECO:0000256" key="1">
    <source>
        <dbReference type="ARBA" id="ARBA00004680"/>
    </source>
</evidence>
<comment type="pathway">
    <text evidence="7 8">Carbohydrate biosynthesis; gluconeogenesis.</text>
</comment>
<comment type="function">
    <text evidence="7">Involved in the gluconeogenesis. Catalyzes stereospecifically the conversion of dihydroxyacetone phosphate (DHAP) to D-glyceraldehyde-3-phosphate (G3P).</text>
</comment>
<evidence type="ECO:0000256" key="8">
    <source>
        <dbReference type="RuleBase" id="RU363013"/>
    </source>
</evidence>
<proteinExistence type="inferred from homology"/>
<dbReference type="SUPFAM" id="SSF51351">
    <property type="entry name" value="Triosephosphate isomerase (TIM)"/>
    <property type="match status" value="1"/>
</dbReference>
<dbReference type="InterPro" id="IPR022896">
    <property type="entry name" value="TrioseP_Isoase_bac/euk"/>
</dbReference>
<dbReference type="UniPathway" id="UPA00138"/>
<evidence type="ECO:0000256" key="4">
    <source>
        <dbReference type="ARBA" id="ARBA00022490"/>
    </source>
</evidence>
<dbReference type="InterPro" id="IPR035990">
    <property type="entry name" value="TIM_sf"/>
</dbReference>
<dbReference type="Pfam" id="PF00121">
    <property type="entry name" value="TIM"/>
    <property type="match status" value="1"/>
</dbReference>